<geneLocation type="plasmid" evidence="1">
    <name>pL289</name>
</geneLocation>
<name>A0A1W6V993_VIBAL</name>
<accession>A0A1W6V993</accession>
<keyword evidence="1" id="KW-0614">Plasmid</keyword>
<reference evidence="1" key="1">
    <citation type="submission" date="2016-10" db="EMBL/GenBank/DDBJ databases">
        <title>The High Quality Genome of Vibrio alginolyticus K01M1.</title>
        <authorList>
            <person name="Wendling C."/>
            <person name="Chibani C.M."/>
            <person name="Hertel R."/>
            <person name="Sproer C."/>
            <person name="Bunk B."/>
            <person name="Overmann J."/>
            <person name="Roth O."/>
            <person name="Liesegang H."/>
        </authorList>
    </citation>
    <scope>NUCLEOTIDE SEQUENCE</scope>
    <source>
        <strain evidence="1">K05K4</strain>
        <plasmid evidence="1">pL289</plasmid>
    </source>
</reference>
<dbReference type="AlphaFoldDB" id="A0A1W6V993"/>
<protein>
    <submittedName>
        <fullName evidence="1">Uncharacterized protein</fullName>
    </submittedName>
</protein>
<organism evidence="1">
    <name type="scientific">Vibrio alginolyticus</name>
    <dbReference type="NCBI Taxonomy" id="663"/>
    <lineage>
        <taxon>Bacteria</taxon>
        <taxon>Pseudomonadati</taxon>
        <taxon>Pseudomonadota</taxon>
        <taxon>Gammaproteobacteria</taxon>
        <taxon>Vibrionales</taxon>
        <taxon>Vibrionaceae</taxon>
        <taxon>Vibrio</taxon>
    </lineage>
</organism>
<dbReference type="EMBL" id="CP017904">
    <property type="protein sequence ID" value="ARP21693.1"/>
    <property type="molecule type" value="Genomic_DNA"/>
</dbReference>
<sequence length="67" mass="7034">MAGNNIQSLVAVKAIKGFLLSSDPENQLTFKISNYTAVTLVELVGHGIVCPPAASNNGDLHDSLNQP</sequence>
<dbReference type="RefSeq" id="WP_025767370.1">
    <property type="nucleotide sequence ID" value="NZ_CP017893.1"/>
</dbReference>
<gene>
    <name evidence="1" type="ORF">K05K4_49840</name>
</gene>
<proteinExistence type="predicted"/>
<evidence type="ECO:0000313" key="1">
    <source>
        <dbReference type="EMBL" id="ARP21693.1"/>
    </source>
</evidence>